<evidence type="ECO:0000256" key="5">
    <source>
        <dbReference type="SAM" id="SignalP"/>
    </source>
</evidence>
<dbReference type="Gene3D" id="3.30.1330.60">
    <property type="entry name" value="OmpA-like domain"/>
    <property type="match status" value="2"/>
</dbReference>
<dbReference type="InterPro" id="IPR036737">
    <property type="entry name" value="OmpA-like_sf"/>
</dbReference>
<evidence type="ECO:0000256" key="1">
    <source>
        <dbReference type="ARBA" id="ARBA00004442"/>
    </source>
</evidence>
<dbReference type="PANTHER" id="PTHR30329:SF21">
    <property type="entry name" value="LIPOPROTEIN YIAD-RELATED"/>
    <property type="match status" value="1"/>
</dbReference>
<keyword evidence="3" id="KW-0998">Cell outer membrane</keyword>
<dbReference type="SUPFAM" id="SSF103088">
    <property type="entry name" value="OmpA-like"/>
    <property type="match status" value="2"/>
</dbReference>
<dbReference type="InterPro" id="IPR006665">
    <property type="entry name" value="OmpA-like"/>
</dbReference>
<dbReference type="InterPro" id="IPR006664">
    <property type="entry name" value="OMP_bac"/>
</dbReference>
<keyword evidence="5" id="KW-0732">Signal</keyword>
<protein>
    <submittedName>
        <fullName evidence="7">OmpA family protein</fullName>
    </submittedName>
</protein>
<dbReference type="Pfam" id="PF00691">
    <property type="entry name" value="OmpA"/>
    <property type="match status" value="2"/>
</dbReference>
<accession>A0A3S3TVH1</accession>
<dbReference type="PROSITE" id="PS51123">
    <property type="entry name" value="OMPA_2"/>
    <property type="match status" value="2"/>
</dbReference>
<evidence type="ECO:0000259" key="6">
    <source>
        <dbReference type="PROSITE" id="PS51123"/>
    </source>
</evidence>
<dbReference type="PRINTS" id="PR01021">
    <property type="entry name" value="OMPADOMAIN"/>
</dbReference>
<dbReference type="CDD" id="cd07185">
    <property type="entry name" value="OmpA_C-like"/>
    <property type="match status" value="2"/>
</dbReference>
<keyword evidence="2 4" id="KW-0472">Membrane</keyword>
<evidence type="ECO:0000256" key="4">
    <source>
        <dbReference type="PROSITE-ProRule" id="PRU00473"/>
    </source>
</evidence>
<gene>
    <name evidence="7" type="ORF">EPI11_16165</name>
</gene>
<evidence type="ECO:0000256" key="2">
    <source>
        <dbReference type="ARBA" id="ARBA00023136"/>
    </source>
</evidence>
<dbReference type="Proteomes" id="UP000287527">
    <property type="component" value="Unassembled WGS sequence"/>
</dbReference>
<reference evidence="7 8" key="1">
    <citation type="submission" date="2019-01" db="EMBL/GenBank/DDBJ databases">
        <title>Flavobacterium sp. nov.,isolated from freshwater.</title>
        <authorList>
            <person name="Zhang R."/>
            <person name="Du Z.-J."/>
        </authorList>
    </citation>
    <scope>NUCLEOTIDE SEQUENCE [LARGE SCALE GENOMIC DNA]</scope>
    <source>
        <strain evidence="7 8">1E403</strain>
    </source>
</reference>
<sequence>MKQYLLISFIFIFSSINAQQQYTVYFDFDIDETNSPSTNKLSQWIAENHNVEILKIEGYADSIGNALYNVDLSERRAEYVLEELKENNYIIAKGVEIKAFGEDKAFSKNRAQDRKAIIYYVKPSPPIIPETDFSKAVNTAKKGDKLKLPNMNFYNNSDIMLPESAPILNDLLAILQKNKKLKIDIQGHICCQIKEENEISLRRARAVYNFLIKKGIDAVRLSYKSFGSTKPLHPLPEKNETEKVANRRVEIEILEN</sequence>
<dbReference type="OrthoDB" id="9782229at2"/>
<dbReference type="PANTHER" id="PTHR30329">
    <property type="entry name" value="STATOR ELEMENT OF FLAGELLAR MOTOR COMPLEX"/>
    <property type="match status" value="1"/>
</dbReference>
<dbReference type="RefSeq" id="WP_128391025.1">
    <property type="nucleotide sequence ID" value="NZ_SBII01000013.1"/>
</dbReference>
<feature type="domain" description="OmpA-like" evidence="6">
    <location>
        <begin position="17"/>
        <end position="124"/>
    </location>
</feature>
<dbReference type="EMBL" id="SBII01000013">
    <property type="protein sequence ID" value="RWW92160.1"/>
    <property type="molecule type" value="Genomic_DNA"/>
</dbReference>
<dbReference type="GO" id="GO:0009279">
    <property type="term" value="C:cell outer membrane"/>
    <property type="evidence" value="ECO:0007669"/>
    <property type="project" value="UniProtKB-SubCell"/>
</dbReference>
<feature type="chain" id="PRO_5018541155" evidence="5">
    <location>
        <begin position="21"/>
        <end position="256"/>
    </location>
</feature>
<dbReference type="AlphaFoldDB" id="A0A3S3TVH1"/>
<evidence type="ECO:0000313" key="8">
    <source>
        <dbReference type="Proteomes" id="UP000287527"/>
    </source>
</evidence>
<evidence type="ECO:0000313" key="7">
    <source>
        <dbReference type="EMBL" id="RWW92160.1"/>
    </source>
</evidence>
<name>A0A3S3TVH1_9FLAO</name>
<comment type="caution">
    <text evidence="7">The sequence shown here is derived from an EMBL/GenBank/DDBJ whole genome shotgun (WGS) entry which is preliminary data.</text>
</comment>
<proteinExistence type="predicted"/>
<comment type="subcellular location">
    <subcellularLocation>
        <location evidence="1">Cell outer membrane</location>
    </subcellularLocation>
</comment>
<feature type="signal peptide" evidence="5">
    <location>
        <begin position="1"/>
        <end position="20"/>
    </location>
</feature>
<dbReference type="InterPro" id="IPR050330">
    <property type="entry name" value="Bact_OuterMem_StrucFunc"/>
</dbReference>
<organism evidence="7 8">
    <name type="scientific">Flavobacterium cerinum</name>
    <dbReference type="NCBI Taxonomy" id="2502784"/>
    <lineage>
        <taxon>Bacteria</taxon>
        <taxon>Pseudomonadati</taxon>
        <taxon>Bacteroidota</taxon>
        <taxon>Flavobacteriia</taxon>
        <taxon>Flavobacteriales</taxon>
        <taxon>Flavobacteriaceae</taxon>
        <taxon>Flavobacterium</taxon>
    </lineage>
</organism>
<evidence type="ECO:0000256" key="3">
    <source>
        <dbReference type="ARBA" id="ARBA00023237"/>
    </source>
</evidence>
<feature type="domain" description="OmpA-like" evidence="6">
    <location>
        <begin position="140"/>
        <end position="256"/>
    </location>
</feature>
<keyword evidence="8" id="KW-1185">Reference proteome</keyword>